<protein>
    <submittedName>
        <fullName evidence="2">Uncharacterized protein</fullName>
    </submittedName>
</protein>
<proteinExistence type="predicted"/>
<evidence type="ECO:0000313" key="2">
    <source>
        <dbReference type="EMBL" id="CAD8314564.1"/>
    </source>
</evidence>
<accession>A0A7R9W4W1</accession>
<evidence type="ECO:0000256" key="1">
    <source>
        <dbReference type="SAM" id="MobiDB-lite"/>
    </source>
</evidence>
<sequence>MEHMSHRPENKRTEKKKVSATRASRRLANLSNCSSLSDFAASSLILAASSFCFSQKSASSSLMRSDARFRNGVSGDGADRGGVKMPPDLGFSARCIALRTANAAEVSDAVVDAVAPAMVPSEGHAAKAIRSAEATAVFPVRFRNFVVMGKLARR</sequence>
<dbReference type="AlphaFoldDB" id="A0A7R9W4W1"/>
<name>A0A7R9W4W1_9STRA</name>
<feature type="compositionally biased region" description="Basic residues" evidence="1">
    <location>
        <begin position="13"/>
        <end position="23"/>
    </location>
</feature>
<organism evidence="2">
    <name type="scientific">Pseudictyota dubia</name>
    <dbReference type="NCBI Taxonomy" id="2749911"/>
    <lineage>
        <taxon>Eukaryota</taxon>
        <taxon>Sar</taxon>
        <taxon>Stramenopiles</taxon>
        <taxon>Ochrophyta</taxon>
        <taxon>Bacillariophyta</taxon>
        <taxon>Mediophyceae</taxon>
        <taxon>Biddulphiophycidae</taxon>
        <taxon>Eupodiscales</taxon>
        <taxon>Odontellaceae</taxon>
        <taxon>Pseudictyota</taxon>
    </lineage>
</organism>
<dbReference type="EMBL" id="HBED01026685">
    <property type="protein sequence ID" value="CAD8314564.1"/>
    <property type="molecule type" value="Transcribed_RNA"/>
</dbReference>
<gene>
    <name evidence="2" type="ORF">TDUB1175_LOCUS13353</name>
</gene>
<feature type="region of interest" description="Disordered" evidence="1">
    <location>
        <begin position="1"/>
        <end position="23"/>
    </location>
</feature>
<reference evidence="2" key="1">
    <citation type="submission" date="2021-01" db="EMBL/GenBank/DDBJ databases">
        <authorList>
            <person name="Corre E."/>
            <person name="Pelletier E."/>
            <person name="Niang G."/>
            <person name="Scheremetjew M."/>
            <person name="Finn R."/>
            <person name="Kale V."/>
            <person name="Holt S."/>
            <person name="Cochrane G."/>
            <person name="Meng A."/>
            <person name="Brown T."/>
            <person name="Cohen L."/>
        </authorList>
    </citation>
    <scope>NUCLEOTIDE SEQUENCE</scope>
    <source>
        <strain evidence="2">CCMP147</strain>
    </source>
</reference>
<feature type="compositionally biased region" description="Basic and acidic residues" evidence="1">
    <location>
        <begin position="1"/>
        <end position="12"/>
    </location>
</feature>